<sequence length="433" mass="49848">MDEFENFIHQRGTFKPPPLPEGITRLSGVRLVLQQNTKHPDTFGANTMSLQHDDYVTMVESWKMPLGAIECSNALSVLFWSSIEDTGGNPHLQIIFRKANVRKKGYTRGWELILSHEIKTGTTRGFCKGTASSNIFECVQTLKACVWETSHPMLLPFLILSEEISYKEDLRQRECRDWLRRIEHAVSAHAGPRKVSVTNQTRPLDLISHDINECYAQSLWRAPLAYIRLMESFLETMELFKQYIPATGSKNFKIQKIHDRFIAALRCYKAKQQGLEIYANTTLQRLENQRSLSTIVLAQRDSKLQYDMGKLQYEMALASKRDSSAMKTIAILGIVFLPGTFVASILSTTFFDFQNASNLSTAVSPSFWIYWVITVPVTLIILILWYLWEKKRDGRFVRERNEREETEDLASEIDLGDYSLQPLQRARPLADYE</sequence>
<evidence type="ECO:0000313" key="2">
    <source>
        <dbReference type="EMBL" id="KAF7930574.1"/>
    </source>
</evidence>
<dbReference type="GeneID" id="62231748"/>
<keyword evidence="1" id="KW-0472">Membrane</keyword>
<keyword evidence="1" id="KW-1133">Transmembrane helix</keyword>
<comment type="caution">
    <text evidence="2">The sequence shown here is derived from an EMBL/GenBank/DDBJ whole genome shotgun (WGS) entry which is preliminary data.</text>
</comment>
<evidence type="ECO:0000313" key="3">
    <source>
        <dbReference type="Proteomes" id="UP000783213"/>
    </source>
</evidence>
<reference evidence="2 3" key="1">
    <citation type="journal article" date="2020" name="Genome Biol. Evol.">
        <title>Comparative genomics of Sclerotiniaceae.</title>
        <authorList>
            <person name="Valero Jimenez C.A."/>
            <person name="Steentjes M."/>
            <person name="Scholten O.E."/>
            <person name="Van Kan J.A.L."/>
        </authorList>
    </citation>
    <scope>NUCLEOTIDE SEQUENCE [LARGE SCALE GENOMIC DNA]</scope>
    <source>
        <strain evidence="2 3">B1</strain>
    </source>
</reference>
<protein>
    <submittedName>
        <fullName evidence="2">Uncharacterized protein</fullName>
    </submittedName>
</protein>
<evidence type="ECO:0000256" key="1">
    <source>
        <dbReference type="SAM" id="Phobius"/>
    </source>
</evidence>
<dbReference type="RefSeq" id="XP_038811245.1">
    <property type="nucleotide sequence ID" value="XM_038952595.1"/>
</dbReference>
<name>A0ABQ7IPW4_9HELO</name>
<dbReference type="EMBL" id="RCSX01000009">
    <property type="protein sequence ID" value="KAF7930574.1"/>
    <property type="molecule type" value="Genomic_DNA"/>
</dbReference>
<feature type="transmembrane region" description="Helical" evidence="1">
    <location>
        <begin position="368"/>
        <end position="388"/>
    </location>
</feature>
<dbReference type="Gene3D" id="1.20.58.340">
    <property type="entry name" value="Magnesium transport protein CorA, transmembrane region"/>
    <property type="match status" value="1"/>
</dbReference>
<keyword evidence="3" id="KW-1185">Reference proteome</keyword>
<feature type="transmembrane region" description="Helical" evidence="1">
    <location>
        <begin position="329"/>
        <end position="348"/>
    </location>
</feature>
<proteinExistence type="predicted"/>
<gene>
    <name evidence="2" type="ORF">EAE98_004974</name>
</gene>
<dbReference type="Proteomes" id="UP000783213">
    <property type="component" value="Unassembled WGS sequence"/>
</dbReference>
<organism evidence="2 3">
    <name type="scientific">Botrytis deweyae</name>
    <dbReference type="NCBI Taxonomy" id="2478750"/>
    <lineage>
        <taxon>Eukaryota</taxon>
        <taxon>Fungi</taxon>
        <taxon>Dikarya</taxon>
        <taxon>Ascomycota</taxon>
        <taxon>Pezizomycotina</taxon>
        <taxon>Leotiomycetes</taxon>
        <taxon>Helotiales</taxon>
        <taxon>Sclerotiniaceae</taxon>
        <taxon>Botrytis</taxon>
    </lineage>
</organism>
<accession>A0ABQ7IPW4</accession>
<keyword evidence="1" id="KW-0812">Transmembrane</keyword>